<evidence type="ECO:0000313" key="2">
    <source>
        <dbReference type="Proteomes" id="UP000758603"/>
    </source>
</evidence>
<reference evidence="1" key="1">
    <citation type="journal article" date="2021" name="Nat. Commun.">
        <title>Genetic determinants of endophytism in the Arabidopsis root mycobiome.</title>
        <authorList>
            <person name="Mesny F."/>
            <person name="Miyauchi S."/>
            <person name="Thiergart T."/>
            <person name="Pickel B."/>
            <person name="Atanasova L."/>
            <person name="Karlsson M."/>
            <person name="Huettel B."/>
            <person name="Barry K.W."/>
            <person name="Haridas S."/>
            <person name="Chen C."/>
            <person name="Bauer D."/>
            <person name="Andreopoulos W."/>
            <person name="Pangilinan J."/>
            <person name="LaButti K."/>
            <person name="Riley R."/>
            <person name="Lipzen A."/>
            <person name="Clum A."/>
            <person name="Drula E."/>
            <person name="Henrissat B."/>
            <person name="Kohler A."/>
            <person name="Grigoriev I.V."/>
            <person name="Martin F.M."/>
            <person name="Hacquard S."/>
        </authorList>
    </citation>
    <scope>NUCLEOTIDE SEQUENCE</scope>
    <source>
        <strain evidence="1">MPI-SDFR-AT-0073</strain>
    </source>
</reference>
<dbReference type="AlphaFoldDB" id="A0A9P8ZVG6"/>
<comment type="caution">
    <text evidence="1">The sequence shown here is derived from an EMBL/GenBank/DDBJ whole genome shotgun (WGS) entry which is preliminary data.</text>
</comment>
<sequence>MQLNTSPKHQTATIRTAPPCVFARNSLRQRLCFLLPLQTFGSYMEWRISTYSVCGIFGTAHISYIRSSIAMQ</sequence>
<dbReference type="RefSeq" id="XP_045956867.1">
    <property type="nucleotide sequence ID" value="XM_046102946.1"/>
</dbReference>
<gene>
    <name evidence="1" type="ORF">BKA67DRAFT_566971</name>
</gene>
<accession>A0A9P8ZVG6</accession>
<keyword evidence="2" id="KW-1185">Reference proteome</keyword>
<protein>
    <submittedName>
        <fullName evidence="1">Uncharacterized protein</fullName>
    </submittedName>
</protein>
<dbReference type="Proteomes" id="UP000758603">
    <property type="component" value="Unassembled WGS sequence"/>
</dbReference>
<evidence type="ECO:0000313" key="1">
    <source>
        <dbReference type="EMBL" id="KAH6652590.1"/>
    </source>
</evidence>
<dbReference type="GeneID" id="70131838"/>
<name>A0A9P8ZVG6_9PEZI</name>
<dbReference type="EMBL" id="JAGPXC010000005">
    <property type="protein sequence ID" value="KAH6652590.1"/>
    <property type="molecule type" value="Genomic_DNA"/>
</dbReference>
<proteinExistence type="predicted"/>
<organism evidence="1 2">
    <name type="scientific">Truncatella angustata</name>
    <dbReference type="NCBI Taxonomy" id="152316"/>
    <lineage>
        <taxon>Eukaryota</taxon>
        <taxon>Fungi</taxon>
        <taxon>Dikarya</taxon>
        <taxon>Ascomycota</taxon>
        <taxon>Pezizomycotina</taxon>
        <taxon>Sordariomycetes</taxon>
        <taxon>Xylariomycetidae</taxon>
        <taxon>Amphisphaeriales</taxon>
        <taxon>Sporocadaceae</taxon>
        <taxon>Truncatella</taxon>
    </lineage>
</organism>